<dbReference type="RefSeq" id="WP_005264300.1">
    <property type="nucleotide sequence ID" value="NZ_AJYC02000158.1"/>
</dbReference>
<organism evidence="1 2">
    <name type="scientific">Rhodococcus opacus M213</name>
    <dbReference type="NCBI Taxonomy" id="1129896"/>
    <lineage>
        <taxon>Bacteria</taxon>
        <taxon>Bacillati</taxon>
        <taxon>Actinomycetota</taxon>
        <taxon>Actinomycetes</taxon>
        <taxon>Mycobacteriales</taxon>
        <taxon>Nocardiaceae</taxon>
        <taxon>Rhodococcus</taxon>
    </lineage>
</organism>
<sequence>MDGQALICHASRLDREAADSSPFVEGRMEDFTLILSDYEFFHFQYRGTHDHRIQATQPNNTSHDPDGLIIGVSTLSSSTSRSAIRTAGRKTILPRSLY</sequence>
<evidence type="ECO:0000313" key="2">
    <source>
        <dbReference type="Proteomes" id="UP000005951"/>
    </source>
</evidence>
<evidence type="ECO:0000313" key="1">
    <source>
        <dbReference type="EMBL" id="EKT77334.1"/>
    </source>
</evidence>
<accession>K8X6Y4</accession>
<dbReference type="EMBL" id="AJYC02000158">
    <property type="protein sequence ID" value="EKT77334.1"/>
    <property type="molecule type" value="Genomic_DNA"/>
</dbReference>
<protein>
    <submittedName>
        <fullName evidence="1">Uncharacterized protein</fullName>
    </submittedName>
</protein>
<reference evidence="1 2" key="1">
    <citation type="journal article" date="2013" name="Genome Announc.">
        <title>Draft Genome Sequence of Rhodococcus opacus Strain M213 Shows a Diverse Catabolic Potential.</title>
        <authorList>
            <person name="Pathak A."/>
            <person name="Green S.J."/>
            <person name="Ogram A."/>
            <person name="Chauhan A."/>
        </authorList>
    </citation>
    <scope>NUCLEOTIDE SEQUENCE [LARGE SCALE GENOMIC DNA]</scope>
    <source>
        <strain evidence="1 2">M213</strain>
    </source>
</reference>
<dbReference type="AlphaFoldDB" id="K8X6Y4"/>
<comment type="caution">
    <text evidence="1">The sequence shown here is derived from an EMBL/GenBank/DDBJ whole genome shotgun (WGS) entry which is preliminary data.</text>
</comment>
<name>K8X6Y4_RHOOP</name>
<dbReference type="Proteomes" id="UP000005951">
    <property type="component" value="Unassembled WGS sequence"/>
</dbReference>
<proteinExistence type="predicted"/>
<gene>
    <name evidence="1" type="ORF">WSS_A38291</name>
</gene>